<feature type="region of interest" description="Disordered" evidence="1">
    <location>
        <begin position="29"/>
        <end position="48"/>
    </location>
</feature>
<name>A0ABU2YS14_9ACTN</name>
<organism evidence="2 3">
    <name type="scientific">Streptomyces gottesmaniae</name>
    <dbReference type="NCBI Taxonomy" id="3075518"/>
    <lineage>
        <taxon>Bacteria</taxon>
        <taxon>Bacillati</taxon>
        <taxon>Actinomycetota</taxon>
        <taxon>Actinomycetes</taxon>
        <taxon>Kitasatosporales</taxon>
        <taxon>Streptomycetaceae</taxon>
        <taxon>Streptomyces</taxon>
    </lineage>
</organism>
<evidence type="ECO:0000313" key="2">
    <source>
        <dbReference type="EMBL" id="MDT0567112.1"/>
    </source>
</evidence>
<dbReference type="Proteomes" id="UP001180737">
    <property type="component" value="Unassembled WGS sequence"/>
</dbReference>
<evidence type="ECO:0000313" key="3">
    <source>
        <dbReference type="Proteomes" id="UP001180737"/>
    </source>
</evidence>
<gene>
    <name evidence="2" type="ORF">RM704_06455</name>
</gene>
<comment type="caution">
    <text evidence="2">The sequence shown here is derived from an EMBL/GenBank/DDBJ whole genome shotgun (WGS) entry which is preliminary data.</text>
</comment>
<accession>A0ABU2YS14</accession>
<proteinExistence type="predicted"/>
<protein>
    <submittedName>
        <fullName evidence="2">Uncharacterized protein</fullName>
    </submittedName>
</protein>
<sequence length="48" mass="5042">MAVSDGMDDLFTNGFERIAIPGVGHFPHGLPGQLTPSNHPALEGLTEP</sequence>
<dbReference type="EMBL" id="JAVRFJ010000004">
    <property type="protein sequence ID" value="MDT0567112.1"/>
    <property type="molecule type" value="Genomic_DNA"/>
</dbReference>
<keyword evidence="3" id="KW-1185">Reference proteome</keyword>
<dbReference type="RefSeq" id="WP_192829860.1">
    <property type="nucleotide sequence ID" value="NZ_JAVRFJ010000004.1"/>
</dbReference>
<reference evidence="2" key="1">
    <citation type="submission" date="2024-05" db="EMBL/GenBank/DDBJ databases">
        <title>30 novel species of actinomycetes from the DSMZ collection.</title>
        <authorList>
            <person name="Nouioui I."/>
        </authorList>
    </citation>
    <scope>NUCLEOTIDE SEQUENCE</scope>
    <source>
        <strain evidence="2">DSM 3412</strain>
    </source>
</reference>
<evidence type="ECO:0000256" key="1">
    <source>
        <dbReference type="SAM" id="MobiDB-lite"/>
    </source>
</evidence>